<keyword evidence="3" id="KW-0378">Hydrolase</keyword>
<dbReference type="PANTHER" id="PTHR46825">
    <property type="entry name" value="D-ALANYL-D-ALANINE-CARBOXYPEPTIDASE/ENDOPEPTIDASE AMPH"/>
    <property type="match status" value="1"/>
</dbReference>
<protein>
    <submittedName>
        <fullName evidence="3">Serine hydrolase</fullName>
    </submittedName>
</protein>
<evidence type="ECO:0000256" key="1">
    <source>
        <dbReference type="SAM" id="MobiDB-lite"/>
    </source>
</evidence>
<dbReference type="Pfam" id="PF00144">
    <property type="entry name" value="Beta-lactamase"/>
    <property type="match status" value="1"/>
</dbReference>
<dbReference type="InterPro" id="IPR001466">
    <property type="entry name" value="Beta-lactam-related"/>
</dbReference>
<dbReference type="InterPro" id="IPR050491">
    <property type="entry name" value="AmpC-like"/>
</dbReference>
<gene>
    <name evidence="3" type="ORF">F5544_40585</name>
</gene>
<dbReference type="EMBL" id="CP046172">
    <property type="protein sequence ID" value="QIS15933.1"/>
    <property type="molecule type" value="Genomic_DNA"/>
</dbReference>
<dbReference type="RefSeq" id="WP_167478099.1">
    <property type="nucleotide sequence ID" value="NZ_CP046172.1"/>
</dbReference>
<evidence type="ECO:0000313" key="3">
    <source>
        <dbReference type="EMBL" id="QIS15933.1"/>
    </source>
</evidence>
<dbReference type="SUPFAM" id="SSF56601">
    <property type="entry name" value="beta-lactamase/transpeptidase-like"/>
    <property type="match status" value="1"/>
</dbReference>
<dbReference type="Gene3D" id="3.40.710.10">
    <property type="entry name" value="DD-peptidase/beta-lactamase superfamily"/>
    <property type="match status" value="1"/>
</dbReference>
<feature type="region of interest" description="Disordered" evidence="1">
    <location>
        <begin position="234"/>
        <end position="256"/>
    </location>
</feature>
<dbReference type="AlphaFoldDB" id="A0A6G9YSS0"/>
<evidence type="ECO:0000313" key="4">
    <source>
        <dbReference type="Proteomes" id="UP000503540"/>
    </source>
</evidence>
<organism evidence="3 4">
    <name type="scientific">Nocardia arthritidis</name>
    <dbReference type="NCBI Taxonomy" id="228602"/>
    <lineage>
        <taxon>Bacteria</taxon>
        <taxon>Bacillati</taxon>
        <taxon>Actinomycetota</taxon>
        <taxon>Actinomycetes</taxon>
        <taxon>Mycobacteriales</taxon>
        <taxon>Nocardiaceae</taxon>
        <taxon>Nocardia</taxon>
    </lineage>
</organism>
<dbReference type="Proteomes" id="UP000503540">
    <property type="component" value="Chromosome"/>
</dbReference>
<reference evidence="3 4" key="1">
    <citation type="journal article" date="2019" name="ACS Chem. Biol.">
        <title>Identification and Mobilization of a Cryptic Antibiotic Biosynthesis Gene Locus from a Human-Pathogenic Nocardia Isolate.</title>
        <authorList>
            <person name="Herisse M."/>
            <person name="Ishida K."/>
            <person name="Porter J.L."/>
            <person name="Howden B."/>
            <person name="Hertweck C."/>
            <person name="Stinear T.P."/>
            <person name="Pidot S.J."/>
        </authorList>
    </citation>
    <scope>NUCLEOTIDE SEQUENCE [LARGE SCALE GENOMIC DNA]</scope>
    <source>
        <strain evidence="3 4">AUSMDU00012717</strain>
    </source>
</reference>
<dbReference type="GO" id="GO:0016787">
    <property type="term" value="F:hydrolase activity"/>
    <property type="evidence" value="ECO:0007669"/>
    <property type="project" value="UniProtKB-KW"/>
</dbReference>
<feature type="compositionally biased region" description="Polar residues" evidence="1">
    <location>
        <begin position="29"/>
        <end position="43"/>
    </location>
</feature>
<dbReference type="PROSITE" id="PS51257">
    <property type="entry name" value="PROKAR_LIPOPROTEIN"/>
    <property type="match status" value="1"/>
</dbReference>
<proteinExistence type="predicted"/>
<feature type="domain" description="Beta-lactamase-related" evidence="2">
    <location>
        <begin position="45"/>
        <end position="362"/>
    </location>
</feature>
<accession>A0A6G9YSS0</accession>
<evidence type="ECO:0000259" key="2">
    <source>
        <dbReference type="Pfam" id="PF00144"/>
    </source>
</evidence>
<name>A0A6G9YSS0_9NOCA</name>
<dbReference type="PANTHER" id="PTHR46825:SF7">
    <property type="entry name" value="D-ALANYL-D-ALANINE CARBOXYPEPTIDASE"/>
    <property type="match status" value="1"/>
</dbReference>
<dbReference type="InterPro" id="IPR012338">
    <property type="entry name" value="Beta-lactam/transpept-like"/>
</dbReference>
<dbReference type="KEGG" id="nah:F5544_40585"/>
<feature type="region of interest" description="Disordered" evidence="1">
    <location>
        <begin position="21"/>
        <end position="43"/>
    </location>
</feature>
<feature type="compositionally biased region" description="Basic and acidic residues" evidence="1">
    <location>
        <begin position="237"/>
        <end position="256"/>
    </location>
</feature>
<sequence length="377" mass="39651">MRLLPIAGALSAAALIAGCSSDSGAPASPSRTGQSQNTSQVQSDIDAAVKSGAVGAIVTLSDHGRDTVLTSGFGDLEARTPIPVDPPQHVRVGSITKSFTSAVVLQLVAEGKIRLDEPIETYLPGLLHGDGIDGRAITVRQILRHQSGIPNITDGHEVDEYQDALAGRTKTPEEEIAIALRHPAVFPPGTQYKYSNTNYIVAGMLIEKVTGAKYADELDRRILRPLGLRDTYLPPAGERDIRAPHPKGYDTQDGKQVDVSRIEPSVPWSAGALVTTGADLNRFYSALAAGQVVSAEQWLEMLDGVPTGSGTGQLYGLGVGIVQLPCGAKFIGHTGGIYGFTALSGATPEGRAVTYSFNSDSFPQPDVMSLLGHALCS</sequence>
<keyword evidence="4" id="KW-1185">Reference proteome</keyword>